<evidence type="ECO:0000259" key="1">
    <source>
        <dbReference type="SMART" id="SM00507"/>
    </source>
</evidence>
<evidence type="ECO:0000313" key="3">
    <source>
        <dbReference type="Proteomes" id="UP000198577"/>
    </source>
</evidence>
<dbReference type="Pfam" id="PF14279">
    <property type="entry name" value="HNH_5"/>
    <property type="match status" value="1"/>
</dbReference>
<evidence type="ECO:0000313" key="2">
    <source>
        <dbReference type="EMBL" id="SFQ34324.1"/>
    </source>
</evidence>
<proteinExistence type="predicted"/>
<keyword evidence="2" id="KW-0255">Endonuclease</keyword>
<sequence>MKPKKSIKSYIYERDGRRCRFCAKHLQFHQASLDHYLPRSKGGTNDIFNLILSCKKCNKLKKSSIPPDFEQVMIELFKTGVRDGVIRASLPQFSTDEIKSLVESVDRLEAINRYVVFQSKTHRLYVKDNRIIKVVHIGTQTSAFL</sequence>
<dbReference type="AlphaFoldDB" id="A0A1I5XQU8"/>
<dbReference type="InterPro" id="IPR003615">
    <property type="entry name" value="HNH_nuc"/>
</dbReference>
<keyword evidence="3" id="KW-1185">Reference proteome</keyword>
<feature type="domain" description="HNH nuclease" evidence="1">
    <location>
        <begin position="6"/>
        <end position="59"/>
    </location>
</feature>
<reference evidence="2 3" key="1">
    <citation type="submission" date="2016-10" db="EMBL/GenBank/DDBJ databases">
        <authorList>
            <person name="de Groot N.N."/>
        </authorList>
    </citation>
    <scope>NUCLEOTIDE SEQUENCE [LARGE SCALE GENOMIC DNA]</scope>
    <source>
        <strain evidence="2 3">DSM 20678</strain>
    </source>
</reference>
<dbReference type="PANTHER" id="PTHR33877">
    <property type="entry name" value="SLL1193 PROTEIN"/>
    <property type="match status" value="1"/>
</dbReference>
<dbReference type="CDD" id="cd00085">
    <property type="entry name" value="HNHc"/>
    <property type="match status" value="1"/>
</dbReference>
<dbReference type="Gene3D" id="1.10.30.50">
    <property type="match status" value="1"/>
</dbReference>
<dbReference type="InterPro" id="IPR029471">
    <property type="entry name" value="HNH_5"/>
</dbReference>
<dbReference type="InterPro" id="IPR052892">
    <property type="entry name" value="NA-targeting_endonuclease"/>
</dbReference>
<dbReference type="RefSeq" id="WP_025747338.1">
    <property type="nucleotide sequence ID" value="NZ_FOXR01000029.1"/>
</dbReference>
<protein>
    <submittedName>
        <fullName evidence="2">HNH endonuclease</fullName>
    </submittedName>
</protein>
<keyword evidence="2" id="KW-0378">Hydrolase</keyword>
<keyword evidence="2" id="KW-0540">Nuclease</keyword>
<dbReference type="PANTHER" id="PTHR33877:SF1">
    <property type="entry name" value="TYPE IV METHYL-DIRECTED RESTRICTION ENZYME ECOKMCRA"/>
    <property type="match status" value="1"/>
</dbReference>
<organism evidence="2 3">
    <name type="scientific">Caldicoprobacter faecalis</name>
    <dbReference type="NCBI Taxonomy" id="937334"/>
    <lineage>
        <taxon>Bacteria</taxon>
        <taxon>Bacillati</taxon>
        <taxon>Bacillota</taxon>
        <taxon>Clostridia</taxon>
        <taxon>Caldicoprobacterales</taxon>
        <taxon>Caldicoprobacteraceae</taxon>
        <taxon>Caldicoprobacter</taxon>
    </lineage>
</organism>
<dbReference type="GO" id="GO:0004519">
    <property type="term" value="F:endonuclease activity"/>
    <property type="evidence" value="ECO:0007669"/>
    <property type="project" value="UniProtKB-KW"/>
</dbReference>
<accession>A0A1I5XQU8</accession>
<dbReference type="SMART" id="SM00507">
    <property type="entry name" value="HNHc"/>
    <property type="match status" value="1"/>
</dbReference>
<dbReference type="Proteomes" id="UP000198577">
    <property type="component" value="Unassembled WGS sequence"/>
</dbReference>
<gene>
    <name evidence="2" type="ORF">SAMN05444406_12930</name>
</gene>
<name>A0A1I5XQU8_9FIRM</name>
<dbReference type="EMBL" id="FOXR01000029">
    <property type="protein sequence ID" value="SFQ34324.1"/>
    <property type="molecule type" value="Genomic_DNA"/>
</dbReference>